<keyword evidence="2" id="KW-1185">Reference proteome</keyword>
<dbReference type="InterPro" id="IPR036514">
    <property type="entry name" value="SGNH_hydro_sf"/>
</dbReference>
<reference evidence="1 2" key="1">
    <citation type="submission" date="2021-04" db="EMBL/GenBank/DDBJ databases">
        <title>The genome sequence of type strain Ideonella paludis KCTC 32238.</title>
        <authorList>
            <person name="Liu Y."/>
        </authorList>
    </citation>
    <scope>NUCLEOTIDE SEQUENCE [LARGE SCALE GENOMIC DNA]</scope>
    <source>
        <strain evidence="1 2">KCTC 32238</strain>
    </source>
</reference>
<evidence type="ECO:0008006" key="3">
    <source>
        <dbReference type="Google" id="ProtNLM"/>
    </source>
</evidence>
<accession>A0ABS5DU23</accession>
<gene>
    <name evidence="1" type="ORF">KAK11_04810</name>
</gene>
<dbReference type="EMBL" id="JAGQDG010000002">
    <property type="protein sequence ID" value="MBQ0934644.1"/>
    <property type="molecule type" value="Genomic_DNA"/>
</dbReference>
<dbReference type="Proteomes" id="UP000672097">
    <property type="component" value="Unassembled WGS sequence"/>
</dbReference>
<name>A0ABS5DU23_9BURK</name>
<comment type="caution">
    <text evidence="1">The sequence shown here is derived from an EMBL/GenBank/DDBJ whole genome shotgun (WGS) entry which is preliminary data.</text>
</comment>
<dbReference type="Gene3D" id="3.40.50.1110">
    <property type="entry name" value="SGNH hydrolase"/>
    <property type="match status" value="1"/>
</dbReference>
<organism evidence="1 2">
    <name type="scientific">Ideonella paludis</name>
    <dbReference type="NCBI Taxonomy" id="1233411"/>
    <lineage>
        <taxon>Bacteria</taxon>
        <taxon>Pseudomonadati</taxon>
        <taxon>Pseudomonadota</taxon>
        <taxon>Betaproteobacteria</taxon>
        <taxon>Burkholderiales</taxon>
        <taxon>Sphaerotilaceae</taxon>
        <taxon>Ideonella</taxon>
    </lineage>
</organism>
<dbReference type="RefSeq" id="WP_210806810.1">
    <property type="nucleotide sequence ID" value="NZ_JAGQDG010000002.1"/>
</dbReference>
<sequence length="567" mass="59154">MPTYTINGGYSFRLPDGTLLQGGQTIELDEATAAQHSEKLSPAGVDNNRVLGAVLQTLDGDLVGPDGTVIMSKMTPRWGQIDAAILGSSDDQHCFANLEGTLVVSNQVGTWTSLEGDHLLQTGAPVSLNKDAPATAFQARRASARVTRVSATVLTMPLPGWPDGTGVMDLHIRSAYAQPSWVRRLVALSNGALRIVATFAVGGEQTTAKLAQVDDAIATPGVRMIIGAGGIGNDLLGGVDPAVTIANITTIARKISKAGLLYCVRLPPATANMTTVQQANGRKIMAALESLRAEVPGLLLVDEFAATINPATGLGKPELFIGDGVHMNRVGKDLVAAQAWATLQPLFASPISRLIASVTDCKRSEPLNQQAMDGFWLATGTTASTLNAKATGTVDAAITNIVVGGSAAVLACSLEARSDGFGYDQVFTFTPGGNNQSFQITMTGPAGFEFWRNLSAGDYDFGCVLSITPDAGLEVTGYQHYIQATVAGQSGRITEETRTEHGVSNEPPLKAAMVCNPCLFPPARLTAAPTAASWVFAINVGVRGTAGNKVVVKIGRPTSRPSPFASA</sequence>
<evidence type="ECO:0000313" key="2">
    <source>
        <dbReference type="Proteomes" id="UP000672097"/>
    </source>
</evidence>
<protein>
    <recommendedName>
        <fullName evidence="3">SGNH hydrolase-type esterase domain-containing protein</fullName>
    </recommendedName>
</protein>
<proteinExistence type="predicted"/>
<evidence type="ECO:0000313" key="1">
    <source>
        <dbReference type="EMBL" id="MBQ0934644.1"/>
    </source>
</evidence>
<dbReference type="SUPFAM" id="SSF52266">
    <property type="entry name" value="SGNH hydrolase"/>
    <property type="match status" value="1"/>
</dbReference>